<reference evidence="2 3" key="1">
    <citation type="submission" date="2018-04" db="EMBL/GenBank/DDBJ databases">
        <title>Novel Campyloabacter and Helicobacter Species and Strains.</title>
        <authorList>
            <person name="Mannion A.J."/>
            <person name="Shen Z."/>
            <person name="Fox J.G."/>
        </authorList>
    </citation>
    <scope>NUCLEOTIDE SEQUENCE [LARGE SCALE GENOMIC DNA]</scope>
    <source>
        <strain evidence="2 3">MIT 98-6070</strain>
    </source>
</reference>
<evidence type="ECO:0008006" key="4">
    <source>
        <dbReference type="Google" id="ProtNLM"/>
    </source>
</evidence>
<accession>A0A3D8I5F0</accession>
<feature type="transmembrane region" description="Helical" evidence="1">
    <location>
        <begin position="72"/>
        <end position="89"/>
    </location>
</feature>
<comment type="caution">
    <text evidence="2">The sequence shown here is derived from an EMBL/GenBank/DDBJ whole genome shotgun (WGS) entry which is preliminary data.</text>
</comment>
<feature type="transmembrane region" description="Helical" evidence="1">
    <location>
        <begin position="101"/>
        <end position="121"/>
    </location>
</feature>
<dbReference type="OrthoDB" id="5328612at2"/>
<organism evidence="2 3">
    <name type="scientific">Helicobacter marmotae</name>
    <dbReference type="NCBI Taxonomy" id="152490"/>
    <lineage>
        <taxon>Bacteria</taxon>
        <taxon>Pseudomonadati</taxon>
        <taxon>Campylobacterota</taxon>
        <taxon>Epsilonproteobacteria</taxon>
        <taxon>Campylobacterales</taxon>
        <taxon>Helicobacteraceae</taxon>
        <taxon>Helicobacter</taxon>
    </lineage>
</organism>
<evidence type="ECO:0000313" key="3">
    <source>
        <dbReference type="Proteomes" id="UP000256599"/>
    </source>
</evidence>
<dbReference type="Proteomes" id="UP000256599">
    <property type="component" value="Unassembled WGS sequence"/>
</dbReference>
<evidence type="ECO:0000256" key="1">
    <source>
        <dbReference type="SAM" id="Phobius"/>
    </source>
</evidence>
<feature type="transmembrane region" description="Helical" evidence="1">
    <location>
        <begin position="133"/>
        <end position="150"/>
    </location>
</feature>
<keyword evidence="3" id="KW-1185">Reference proteome</keyword>
<gene>
    <name evidence="2" type="ORF">CQA63_03670</name>
</gene>
<protein>
    <recommendedName>
        <fullName evidence="4">Apolipoprotein N-acyltransferase</fullName>
    </recommendedName>
</protein>
<feature type="transmembrane region" description="Helical" evidence="1">
    <location>
        <begin position="7"/>
        <end position="23"/>
    </location>
</feature>
<sequence>MRRNSSYKQAFLGFLLFIGLYTYKSAASMQIWLPPLMGVCLGLFIRFDKEDNFYAFLAILAWIMLIESQNNLPMGMVLGLYTGLYLFAIPRLQTLLTTSRITWVIYVFLAYSGFYILAFIIDTFMGSAIAPSIWIILYFITFESIIAMFLS</sequence>
<name>A0A3D8I5F0_9HELI</name>
<evidence type="ECO:0000313" key="2">
    <source>
        <dbReference type="EMBL" id="RDU60358.1"/>
    </source>
</evidence>
<dbReference type="AlphaFoldDB" id="A0A3D8I5F0"/>
<keyword evidence="1" id="KW-1133">Transmembrane helix</keyword>
<keyword evidence="1" id="KW-0472">Membrane</keyword>
<dbReference type="EMBL" id="NXLR01000004">
    <property type="protein sequence ID" value="RDU60358.1"/>
    <property type="molecule type" value="Genomic_DNA"/>
</dbReference>
<keyword evidence="1" id="KW-0812">Transmembrane</keyword>
<proteinExistence type="predicted"/>